<protein>
    <submittedName>
        <fullName evidence="1">Methyltransferase domain-containing protein</fullName>
    </submittedName>
</protein>
<dbReference type="EMBL" id="CP047591">
    <property type="protein sequence ID" value="QHI72317.1"/>
    <property type="molecule type" value="Genomic_DNA"/>
</dbReference>
<dbReference type="Gene3D" id="3.40.50.150">
    <property type="entry name" value="Vaccinia Virus protein VP39"/>
    <property type="match status" value="1"/>
</dbReference>
<dbReference type="AlphaFoldDB" id="A0A6P1MEI3"/>
<keyword evidence="1" id="KW-0808">Transferase</keyword>
<dbReference type="PANTHER" id="PTHR43861:SF6">
    <property type="entry name" value="METHYLTRANSFERASE TYPE 11"/>
    <property type="match status" value="1"/>
</dbReference>
<dbReference type="GO" id="GO:0008168">
    <property type="term" value="F:methyltransferase activity"/>
    <property type="evidence" value="ECO:0007669"/>
    <property type="project" value="UniProtKB-KW"/>
</dbReference>
<keyword evidence="1" id="KW-0489">Methyltransferase</keyword>
<dbReference type="InterPro" id="IPR029063">
    <property type="entry name" value="SAM-dependent_MTases_sf"/>
</dbReference>
<accession>A0A6P1MEI3</accession>
<gene>
    <name evidence="1" type="ORF">Ami3637_07785</name>
</gene>
<dbReference type="Pfam" id="PF13489">
    <property type="entry name" value="Methyltransf_23"/>
    <property type="match status" value="1"/>
</dbReference>
<dbReference type="RefSeq" id="WP_162362087.1">
    <property type="nucleotide sequence ID" value="NZ_CP047591.1"/>
</dbReference>
<proteinExistence type="predicted"/>
<reference evidence="1 2" key="1">
    <citation type="submission" date="2020-01" db="EMBL/GenBank/DDBJ databases">
        <title>Genomic analysis of Aminipila sp. CBA3637.</title>
        <authorList>
            <person name="Kim Y.B."/>
            <person name="Roh S.W."/>
        </authorList>
    </citation>
    <scope>NUCLEOTIDE SEQUENCE [LARGE SCALE GENOMIC DNA]</scope>
    <source>
        <strain evidence="1 2">CBA3637</strain>
    </source>
</reference>
<evidence type="ECO:0000313" key="1">
    <source>
        <dbReference type="EMBL" id="QHI72317.1"/>
    </source>
</evidence>
<keyword evidence="2" id="KW-1185">Reference proteome</keyword>
<dbReference type="CDD" id="cd02440">
    <property type="entry name" value="AdoMet_MTases"/>
    <property type="match status" value="1"/>
</dbReference>
<dbReference type="KEGG" id="amic:Ami3637_07785"/>
<evidence type="ECO:0000313" key="2">
    <source>
        <dbReference type="Proteomes" id="UP000463883"/>
    </source>
</evidence>
<dbReference type="SUPFAM" id="SSF53335">
    <property type="entry name" value="S-adenosyl-L-methionine-dependent methyltransferases"/>
    <property type="match status" value="1"/>
</dbReference>
<name>A0A6P1MEI3_9FIRM</name>
<organism evidence="1 2">
    <name type="scientific">Aminipila terrae</name>
    <dbReference type="NCBI Taxonomy" id="2697030"/>
    <lineage>
        <taxon>Bacteria</taxon>
        <taxon>Bacillati</taxon>
        <taxon>Bacillota</taxon>
        <taxon>Clostridia</taxon>
        <taxon>Peptostreptococcales</taxon>
        <taxon>Anaerovoracaceae</taxon>
        <taxon>Aminipila</taxon>
    </lineage>
</organism>
<dbReference type="GO" id="GO:0032259">
    <property type="term" value="P:methylation"/>
    <property type="evidence" value="ECO:0007669"/>
    <property type="project" value="UniProtKB-KW"/>
</dbReference>
<dbReference type="Proteomes" id="UP000463883">
    <property type="component" value="Chromosome"/>
</dbReference>
<dbReference type="PANTHER" id="PTHR43861">
    <property type="entry name" value="TRANS-ACONITATE 2-METHYLTRANSFERASE-RELATED"/>
    <property type="match status" value="1"/>
</dbReference>
<sequence>MSYEGLPGFKKLLMQRYGINSIEEVQDPLAKMYLDFALSTVYRAELVKNIILKYTDIKGKRYLDVGCAYGGFLASFEKAGAVDVTGIDINEQLLDYSRAVIADCNSKARVYNKNIVNGEEVQPLGKFDLITCNDVIEHVDNPKAALNNMISMLNEKGTLFMQIPNRMSASFIRSDGHFQLFGISILPKPLADKYFNAVYPASRHDVTYKSLNYYLNNLKELGMECNVIKPMQEDKDKSLKSILNTFNECEKLINEDLISIPPELKDTVKKRVLKMSALFKRQYNKYLNLKNTGSNSSEVLAGKLIQKFGEDFWIILAGKPVCK</sequence>